<organism evidence="2 3">
    <name type="scientific">Corynebacterium durum F0235</name>
    <dbReference type="NCBI Taxonomy" id="1035195"/>
    <lineage>
        <taxon>Bacteria</taxon>
        <taxon>Bacillati</taxon>
        <taxon>Actinomycetota</taxon>
        <taxon>Actinomycetes</taxon>
        <taxon>Mycobacteriales</taxon>
        <taxon>Corynebacteriaceae</taxon>
        <taxon>Corynebacterium</taxon>
    </lineage>
</organism>
<dbReference type="RefSeq" id="WP_006061913.1">
    <property type="nucleotide sequence ID" value="NZ_KB290821.1"/>
</dbReference>
<protein>
    <recommendedName>
        <fullName evidence="4">DUF2550 domain-containing protein</fullName>
    </recommendedName>
</protein>
<dbReference type="InterPro" id="IPR019675">
    <property type="entry name" value="DUF2550"/>
</dbReference>
<proteinExistence type="predicted"/>
<evidence type="ECO:0008006" key="4">
    <source>
        <dbReference type="Google" id="ProtNLM"/>
    </source>
</evidence>
<keyword evidence="1" id="KW-0472">Membrane</keyword>
<comment type="caution">
    <text evidence="2">The sequence shown here is derived from an EMBL/GenBank/DDBJ whole genome shotgun (WGS) entry which is preliminary data.</text>
</comment>
<gene>
    <name evidence="2" type="ORF">HMPREF9997_00217</name>
</gene>
<keyword evidence="1" id="KW-0812">Transmembrane</keyword>
<evidence type="ECO:0000313" key="2">
    <source>
        <dbReference type="EMBL" id="EKX92550.1"/>
    </source>
</evidence>
<keyword evidence="3" id="KW-1185">Reference proteome</keyword>
<dbReference type="AlphaFoldDB" id="L1MNB8"/>
<sequence length="158" mass="18325">MEYVWFALILAVIVITLLATWRFITLRSKGTPVLLRKMPAPGDHGWRHGAIRYVGEKIEYYKLRSLSPRADLFVMRGDLKVLARREPTSNEVLYMHPNTRILLIEIAGTEYELAFENRGDTAFIAWLESAPMRQVIRVNPRQAMRHFAMQQARELGGR</sequence>
<dbReference type="HOGENOM" id="CLU_122300_0_0_11"/>
<name>L1MNB8_9CORY</name>
<dbReference type="STRING" id="1035195.HMPREF9997_00217"/>
<dbReference type="OrthoDB" id="4793422at2"/>
<dbReference type="eggNOG" id="ENOG5031H0A">
    <property type="taxonomic scope" value="Bacteria"/>
</dbReference>
<reference evidence="2 3" key="1">
    <citation type="submission" date="2012-05" db="EMBL/GenBank/DDBJ databases">
        <authorList>
            <person name="Weinstock G."/>
            <person name="Sodergren E."/>
            <person name="Lobos E.A."/>
            <person name="Fulton L."/>
            <person name="Fulton R."/>
            <person name="Courtney L."/>
            <person name="Fronick C."/>
            <person name="O'Laughlin M."/>
            <person name="Godfrey J."/>
            <person name="Wilson R.M."/>
            <person name="Miner T."/>
            <person name="Farmer C."/>
            <person name="Delehaunty K."/>
            <person name="Cordes M."/>
            <person name="Minx P."/>
            <person name="Tomlinson C."/>
            <person name="Chen J."/>
            <person name="Wollam A."/>
            <person name="Pepin K.H."/>
            <person name="Bhonagiri V."/>
            <person name="Zhang X."/>
            <person name="Suruliraj S."/>
            <person name="Warren W."/>
            <person name="Mitreva M."/>
            <person name="Mardis E.R."/>
            <person name="Wilson R.K."/>
        </authorList>
    </citation>
    <scope>NUCLEOTIDE SEQUENCE [LARGE SCALE GENOMIC DNA]</scope>
    <source>
        <strain evidence="2 3">F0235</strain>
    </source>
</reference>
<accession>L1MNB8</accession>
<dbReference type="EMBL" id="AMEM01000005">
    <property type="protein sequence ID" value="EKX92550.1"/>
    <property type="molecule type" value="Genomic_DNA"/>
</dbReference>
<dbReference type="Proteomes" id="UP000010445">
    <property type="component" value="Unassembled WGS sequence"/>
</dbReference>
<keyword evidence="1" id="KW-1133">Transmembrane helix</keyword>
<dbReference type="Pfam" id="PF10739">
    <property type="entry name" value="DUF2550"/>
    <property type="match status" value="1"/>
</dbReference>
<dbReference type="PATRIC" id="fig|1035195.3.peg.205"/>
<evidence type="ECO:0000313" key="3">
    <source>
        <dbReference type="Proteomes" id="UP000010445"/>
    </source>
</evidence>
<feature type="transmembrane region" description="Helical" evidence="1">
    <location>
        <begin position="6"/>
        <end position="24"/>
    </location>
</feature>
<evidence type="ECO:0000256" key="1">
    <source>
        <dbReference type="SAM" id="Phobius"/>
    </source>
</evidence>